<comment type="caution">
    <text evidence="1">The sequence shown here is derived from an EMBL/GenBank/DDBJ whole genome shotgun (WGS) entry which is preliminary data.</text>
</comment>
<organism evidence="1 2">
    <name type="scientific">Polarella glacialis</name>
    <name type="common">Dinoflagellate</name>
    <dbReference type="NCBI Taxonomy" id="89957"/>
    <lineage>
        <taxon>Eukaryota</taxon>
        <taxon>Sar</taxon>
        <taxon>Alveolata</taxon>
        <taxon>Dinophyceae</taxon>
        <taxon>Suessiales</taxon>
        <taxon>Suessiaceae</taxon>
        <taxon>Polarella</taxon>
    </lineage>
</organism>
<dbReference type="Proteomes" id="UP000654075">
    <property type="component" value="Unassembled WGS sequence"/>
</dbReference>
<protein>
    <submittedName>
        <fullName evidence="1">Uncharacterized protein</fullName>
    </submittedName>
</protein>
<dbReference type="EMBL" id="CAJNNV010029147">
    <property type="protein sequence ID" value="CAE8627327.1"/>
    <property type="molecule type" value="Genomic_DNA"/>
</dbReference>
<reference evidence="1" key="1">
    <citation type="submission" date="2021-02" db="EMBL/GenBank/DDBJ databases">
        <authorList>
            <person name="Dougan E. K."/>
            <person name="Rhodes N."/>
            <person name="Thang M."/>
            <person name="Chan C."/>
        </authorList>
    </citation>
    <scope>NUCLEOTIDE SEQUENCE</scope>
</reference>
<keyword evidence="2" id="KW-1185">Reference proteome</keyword>
<accession>A0A813GQP6</accession>
<evidence type="ECO:0000313" key="2">
    <source>
        <dbReference type="Proteomes" id="UP000654075"/>
    </source>
</evidence>
<gene>
    <name evidence="1" type="ORF">PGLA1383_LOCUS44126</name>
</gene>
<evidence type="ECO:0000313" key="1">
    <source>
        <dbReference type="EMBL" id="CAE8627327.1"/>
    </source>
</evidence>
<proteinExistence type="predicted"/>
<sequence length="241" mass="27186">MKFKVGVVFFRAEFGAMLRDVCSNLFELITGIVWSEDHTLQIAEVVFVKGEMDARTDAVSYVERGAGTVSPIVQGGNNSIEGNMIEAVGGCASNLEFVFIFEVYPDTVFELLHMRVTLSIEGPTSALRNVRKEHFNLCNINIRVNLLCEEVVAMVMVEQVFIVTHERELYSLPREVTGEESIEEFGEVFFIILYREHVELLYEFFGIYGVVYQKALLSLSSMEARGSSDSEYKFGIGRSDL</sequence>
<name>A0A813GQP6_POLGL</name>
<dbReference type="AlphaFoldDB" id="A0A813GQP6"/>